<protein>
    <submittedName>
        <fullName evidence="2">Uncharacterized protein</fullName>
    </submittedName>
</protein>
<accession>A0AAN8F0L3</accession>
<name>A0AAN8F0L3_TRICO</name>
<proteinExistence type="predicted"/>
<dbReference type="AlphaFoldDB" id="A0AAN8F0L3"/>
<gene>
    <name evidence="2" type="ORF">GCK32_015879</name>
</gene>
<organism evidence="2 3">
    <name type="scientific">Trichostrongylus colubriformis</name>
    <name type="common">Black scour worm</name>
    <dbReference type="NCBI Taxonomy" id="6319"/>
    <lineage>
        <taxon>Eukaryota</taxon>
        <taxon>Metazoa</taxon>
        <taxon>Ecdysozoa</taxon>
        <taxon>Nematoda</taxon>
        <taxon>Chromadorea</taxon>
        <taxon>Rhabditida</taxon>
        <taxon>Rhabditina</taxon>
        <taxon>Rhabditomorpha</taxon>
        <taxon>Strongyloidea</taxon>
        <taxon>Trichostrongylidae</taxon>
        <taxon>Trichostrongylus</taxon>
    </lineage>
</organism>
<feature type="compositionally biased region" description="Low complexity" evidence="1">
    <location>
        <begin position="134"/>
        <end position="143"/>
    </location>
</feature>
<comment type="caution">
    <text evidence="2">The sequence shown here is derived from an EMBL/GenBank/DDBJ whole genome shotgun (WGS) entry which is preliminary data.</text>
</comment>
<feature type="compositionally biased region" description="Polar residues" evidence="1">
    <location>
        <begin position="88"/>
        <end position="101"/>
    </location>
</feature>
<feature type="region of interest" description="Disordered" evidence="1">
    <location>
        <begin position="1"/>
        <end position="101"/>
    </location>
</feature>
<sequence length="196" mass="21458">EQQRVYLSHYPKATLQNPYADLPPGQLPAPGAYSAPVNQQQQNLPAPGRGVNQGFRNFRQPPPQPQPQQIQQPQQPAWLQPQQSQPQNIFNTPFPSPSGTTENPLVKLFSFFSVPHHHAHALAAPQVSLEDDPPTTTTTAAAPTPLPRPNPYQLGMLPIPANALPLVDIHQHPVQPLSFPQLGSPLVLQPLFSHGK</sequence>
<feature type="region of interest" description="Disordered" evidence="1">
    <location>
        <begin position="125"/>
        <end position="149"/>
    </location>
</feature>
<keyword evidence="3" id="KW-1185">Reference proteome</keyword>
<evidence type="ECO:0000313" key="3">
    <source>
        <dbReference type="Proteomes" id="UP001331761"/>
    </source>
</evidence>
<reference evidence="2 3" key="1">
    <citation type="submission" date="2019-10" db="EMBL/GenBank/DDBJ databases">
        <title>Assembly and Annotation for the nematode Trichostrongylus colubriformis.</title>
        <authorList>
            <person name="Martin J."/>
        </authorList>
    </citation>
    <scope>NUCLEOTIDE SEQUENCE [LARGE SCALE GENOMIC DNA]</scope>
    <source>
        <strain evidence="2">G859</strain>
        <tissue evidence="2">Whole worm</tissue>
    </source>
</reference>
<feature type="non-terminal residue" evidence="2">
    <location>
        <position position="1"/>
    </location>
</feature>
<dbReference type="EMBL" id="WIXE01017894">
    <property type="protein sequence ID" value="KAK5971361.1"/>
    <property type="molecule type" value="Genomic_DNA"/>
</dbReference>
<evidence type="ECO:0000313" key="2">
    <source>
        <dbReference type="EMBL" id="KAK5971361.1"/>
    </source>
</evidence>
<feature type="compositionally biased region" description="Low complexity" evidence="1">
    <location>
        <begin position="67"/>
        <end position="87"/>
    </location>
</feature>
<evidence type="ECO:0000256" key="1">
    <source>
        <dbReference type="SAM" id="MobiDB-lite"/>
    </source>
</evidence>
<dbReference type="Proteomes" id="UP001331761">
    <property type="component" value="Unassembled WGS sequence"/>
</dbReference>